<dbReference type="AlphaFoldDB" id="G1ST79"/>
<dbReference type="HOGENOM" id="CLU_138624_5_0_1"/>
<name>G1ST79_RABIT</name>
<accession>G1ST79</accession>
<reference evidence="1" key="2">
    <citation type="submission" date="2025-08" db="UniProtKB">
        <authorList>
            <consortium name="Ensembl"/>
        </authorList>
    </citation>
    <scope>IDENTIFICATION</scope>
    <source>
        <strain evidence="1">Thorbecke</strain>
    </source>
</reference>
<proteinExistence type="predicted"/>
<keyword evidence="2" id="KW-1185">Reference proteome</keyword>
<reference evidence="1 2" key="1">
    <citation type="journal article" date="2011" name="Nature">
        <title>A high-resolution map of human evolutionary constraint using 29 mammals.</title>
        <authorList>
            <person name="Lindblad-Toh K."/>
            <person name="Garber M."/>
            <person name="Zuk O."/>
            <person name="Lin M.F."/>
            <person name="Parker B.J."/>
            <person name="Washietl S."/>
            <person name="Kheradpour P."/>
            <person name="Ernst J."/>
            <person name="Jordan G."/>
            <person name="Mauceli E."/>
            <person name="Ward L.D."/>
            <person name="Lowe C.B."/>
            <person name="Holloway A.K."/>
            <person name="Clamp M."/>
            <person name="Gnerre S."/>
            <person name="Alfoldi J."/>
            <person name="Beal K."/>
            <person name="Chang J."/>
            <person name="Clawson H."/>
            <person name="Cuff J."/>
            <person name="Di Palma F."/>
            <person name="Fitzgerald S."/>
            <person name="Flicek P."/>
            <person name="Guttman M."/>
            <person name="Hubisz M.J."/>
            <person name="Jaffe D.B."/>
            <person name="Jungreis I."/>
            <person name="Kent W.J."/>
            <person name="Kostka D."/>
            <person name="Lara M."/>
            <person name="Martins A.L."/>
            <person name="Massingham T."/>
            <person name="Moltke I."/>
            <person name="Raney B.J."/>
            <person name="Rasmussen M.D."/>
            <person name="Robinson J."/>
            <person name="Stark A."/>
            <person name="Vilella A.J."/>
            <person name="Wen J."/>
            <person name="Xie X."/>
            <person name="Zody M.C."/>
            <person name="Baldwin J."/>
            <person name="Bloom T."/>
            <person name="Chin C.W."/>
            <person name="Heiman D."/>
            <person name="Nicol R."/>
            <person name="Nusbaum C."/>
            <person name="Young S."/>
            <person name="Wilkinson J."/>
            <person name="Worley K.C."/>
            <person name="Kovar C.L."/>
            <person name="Muzny D.M."/>
            <person name="Gibbs R.A."/>
            <person name="Cree A."/>
            <person name="Dihn H.H."/>
            <person name="Fowler G."/>
            <person name="Jhangiani S."/>
            <person name="Joshi V."/>
            <person name="Lee S."/>
            <person name="Lewis L.R."/>
            <person name="Nazareth L.V."/>
            <person name="Okwuonu G."/>
            <person name="Santibanez J."/>
            <person name="Warren W.C."/>
            <person name="Mardis E.R."/>
            <person name="Weinstock G.M."/>
            <person name="Wilson R.K."/>
            <person name="Delehaunty K."/>
            <person name="Dooling D."/>
            <person name="Fronik C."/>
            <person name="Fulton L."/>
            <person name="Fulton B."/>
            <person name="Graves T."/>
            <person name="Minx P."/>
            <person name="Sodergren E."/>
            <person name="Birney E."/>
            <person name="Margulies E.H."/>
            <person name="Herrero J."/>
            <person name="Green E.D."/>
            <person name="Haussler D."/>
            <person name="Siepel A."/>
            <person name="Goldman N."/>
            <person name="Pollard K.S."/>
            <person name="Pedersen J.S."/>
            <person name="Lander E.S."/>
            <person name="Kellis M."/>
        </authorList>
    </citation>
    <scope>NUCLEOTIDE SEQUENCE [LARGE SCALE GENOMIC DNA]</scope>
    <source>
        <strain evidence="1 2">Thorbecke inbred</strain>
    </source>
</reference>
<dbReference type="Bgee" id="ENSOCUG00000007512">
    <property type="expression patterns" value="Expressed in skin of back and 4 other cell types or tissues"/>
</dbReference>
<protein>
    <submittedName>
        <fullName evidence="1">Uncharacterized protein</fullName>
    </submittedName>
</protein>
<evidence type="ECO:0000313" key="2">
    <source>
        <dbReference type="Proteomes" id="UP000001811"/>
    </source>
</evidence>
<dbReference type="EMBL" id="AAGW02000522">
    <property type="status" value="NOT_ANNOTATED_CDS"/>
    <property type="molecule type" value="Genomic_DNA"/>
</dbReference>
<dbReference type="SUPFAM" id="SSF47473">
    <property type="entry name" value="EF-hand"/>
    <property type="match status" value="1"/>
</dbReference>
<reference evidence="1" key="3">
    <citation type="submission" date="2025-09" db="UniProtKB">
        <authorList>
            <consortium name="Ensembl"/>
        </authorList>
    </citation>
    <scope>IDENTIFICATION</scope>
    <source>
        <strain evidence="1">Thorbecke</strain>
    </source>
</reference>
<sequence>MSNTEAERMLLDLLSLYHKYSLASGALDKSGLSKIMQEHFPTFLSAWVSRDAPGSAGNFLDKLIKKEDADDKQEIGFSEFLSRVAAIVADLHDSLTHPGSQ</sequence>
<dbReference type="Ensembl" id="ENSOCUT00000007510.3">
    <property type="protein sequence ID" value="ENSOCUP00000006498.3"/>
    <property type="gene ID" value="ENSOCUG00000007512.3"/>
</dbReference>
<dbReference type="Gene3D" id="1.10.238.10">
    <property type="entry name" value="EF-hand"/>
    <property type="match status" value="1"/>
</dbReference>
<dbReference type="SMR" id="G1ST79"/>
<evidence type="ECO:0000313" key="1">
    <source>
        <dbReference type="Ensembl" id="ENSOCUP00000006498.3"/>
    </source>
</evidence>
<dbReference type="InParanoid" id="G1ST79"/>
<dbReference type="eggNOG" id="ENOG502SZJ5">
    <property type="taxonomic scope" value="Eukaryota"/>
</dbReference>
<organism evidence="1 2">
    <name type="scientific">Oryctolagus cuniculus</name>
    <name type="common">Rabbit</name>
    <dbReference type="NCBI Taxonomy" id="9986"/>
    <lineage>
        <taxon>Eukaryota</taxon>
        <taxon>Metazoa</taxon>
        <taxon>Chordata</taxon>
        <taxon>Craniata</taxon>
        <taxon>Vertebrata</taxon>
        <taxon>Euteleostomi</taxon>
        <taxon>Mammalia</taxon>
        <taxon>Eutheria</taxon>
        <taxon>Euarchontoglires</taxon>
        <taxon>Glires</taxon>
        <taxon>Lagomorpha</taxon>
        <taxon>Leporidae</taxon>
        <taxon>Oryctolagus</taxon>
    </lineage>
</organism>
<dbReference type="InterPro" id="IPR011992">
    <property type="entry name" value="EF-hand-dom_pair"/>
</dbReference>
<dbReference type="GeneTree" id="ENSGT00980000201548"/>
<dbReference type="Proteomes" id="UP000001811">
    <property type="component" value="Chromosome 13"/>
</dbReference>